<name>A0A346E0V5_9FLAO</name>
<dbReference type="InterPro" id="IPR037121">
    <property type="entry name" value="Ribosomal_bL25_C"/>
</dbReference>
<dbReference type="InterPro" id="IPR029751">
    <property type="entry name" value="Ribosomal_L25_dom"/>
</dbReference>
<dbReference type="Pfam" id="PF14693">
    <property type="entry name" value="Ribosomal_TL5_C"/>
    <property type="match status" value="1"/>
</dbReference>
<dbReference type="GO" id="GO:0022625">
    <property type="term" value="C:cytosolic large ribosomal subunit"/>
    <property type="evidence" value="ECO:0007669"/>
    <property type="project" value="TreeGrafter"/>
</dbReference>
<dbReference type="InterPro" id="IPR011035">
    <property type="entry name" value="Ribosomal_bL25/Gln-tRNA_synth"/>
</dbReference>
<evidence type="ECO:0000313" key="9">
    <source>
        <dbReference type="Proteomes" id="UP000257017"/>
    </source>
</evidence>
<sequence length="206" mass="24155">MKVIVLKAEQRFIVKKKQLKSFRESGYLPCTVYGKNKNINFFLDYYLIEQILKNKTINKFMISINNEINITTILKEIQYHPINEKILHLDFCELNKKKYITYEVPIKPKGLPKGVSNGGEYIYKLRRLKIKALPKDMVDHIEINIENLDIGENFYVKNLNTKQIVILHDSKTVISSVKALKKECNEKEKTENTNDIKSDLFKKDAK</sequence>
<evidence type="ECO:0000256" key="3">
    <source>
        <dbReference type="ARBA" id="ARBA00022980"/>
    </source>
</evidence>
<accession>A0A346E0V5</accession>
<keyword evidence="1" id="KW-0699">rRNA-binding</keyword>
<feature type="domain" description="Large ribosomal subunit protein bL25 L25" evidence="6">
    <location>
        <begin position="6"/>
        <end position="91"/>
    </location>
</feature>
<dbReference type="InterPro" id="IPR001021">
    <property type="entry name" value="Ribosomal_bL25_long"/>
</dbReference>
<keyword evidence="4" id="KW-0687">Ribonucleoprotein</keyword>
<dbReference type="AlphaFoldDB" id="A0A346E0V5"/>
<evidence type="ECO:0000259" key="7">
    <source>
        <dbReference type="Pfam" id="PF14693"/>
    </source>
</evidence>
<evidence type="ECO:0000256" key="2">
    <source>
        <dbReference type="ARBA" id="ARBA00022884"/>
    </source>
</evidence>
<protein>
    <recommendedName>
        <fullName evidence="5">50S ribosomal protein L25</fullName>
    </recommendedName>
</protein>
<dbReference type="InterPro" id="IPR020930">
    <property type="entry name" value="Ribosomal_uL5_bac-type"/>
</dbReference>
<feature type="domain" description="Large ribosomal subunit protein bL25 beta" evidence="7">
    <location>
        <begin position="100"/>
        <end position="179"/>
    </location>
</feature>
<dbReference type="Pfam" id="PF01386">
    <property type="entry name" value="Ribosomal_L25p"/>
    <property type="match status" value="1"/>
</dbReference>
<dbReference type="CDD" id="cd00495">
    <property type="entry name" value="Ribosomal_L25_TL5_CTC"/>
    <property type="match status" value="1"/>
</dbReference>
<evidence type="ECO:0000259" key="6">
    <source>
        <dbReference type="Pfam" id="PF01386"/>
    </source>
</evidence>
<organism evidence="8 9">
    <name type="scientific">Candidatus Karelsulcia muelleri</name>
    <dbReference type="NCBI Taxonomy" id="336810"/>
    <lineage>
        <taxon>Bacteria</taxon>
        <taxon>Pseudomonadati</taxon>
        <taxon>Bacteroidota</taxon>
        <taxon>Flavobacteriia</taxon>
        <taxon>Flavobacteriales</taxon>
        <taxon>Candidatus Karelsulcia</taxon>
    </lineage>
</organism>
<dbReference type="SUPFAM" id="SSF50715">
    <property type="entry name" value="Ribosomal protein L25-like"/>
    <property type="match status" value="1"/>
</dbReference>
<dbReference type="PANTHER" id="PTHR33284:SF1">
    <property type="entry name" value="RIBOSOMAL PROTEIN L25_GLN-TRNA SYNTHETASE, ANTI-CODON-BINDING DOMAIN-CONTAINING PROTEIN"/>
    <property type="match status" value="1"/>
</dbReference>
<reference evidence="8 9" key="1">
    <citation type="submission" date="2018-03" db="EMBL/GenBank/DDBJ databases">
        <title>A parallel universe: an anciently diverged bacterial symbiosis in a Hawaiian planthopper (Hemiptera: Cixiidae) reveals rearranged nutritional responsibilities.</title>
        <authorList>
            <person name="Bennett G."/>
            <person name="Mao M."/>
        </authorList>
    </citation>
    <scope>NUCLEOTIDE SEQUENCE [LARGE SCALE GENOMIC DNA]</scope>
    <source>
        <strain evidence="8 9">OLIH</strain>
    </source>
</reference>
<evidence type="ECO:0000256" key="1">
    <source>
        <dbReference type="ARBA" id="ARBA00022730"/>
    </source>
</evidence>
<proteinExistence type="predicted"/>
<evidence type="ECO:0000256" key="5">
    <source>
        <dbReference type="ARBA" id="ARBA00035479"/>
    </source>
</evidence>
<gene>
    <name evidence="8" type="ORF">C9I73_069</name>
</gene>
<dbReference type="Gene3D" id="2.40.240.10">
    <property type="entry name" value="Ribosomal Protein L25, Chain P"/>
    <property type="match status" value="1"/>
</dbReference>
<dbReference type="OrthoDB" id="9786489at2"/>
<dbReference type="EMBL" id="CP028359">
    <property type="protein sequence ID" value="AXN02610.1"/>
    <property type="molecule type" value="Genomic_DNA"/>
</dbReference>
<dbReference type="InterPro" id="IPR020057">
    <property type="entry name" value="Ribosomal_bL25_b-dom"/>
</dbReference>
<evidence type="ECO:0000256" key="4">
    <source>
        <dbReference type="ARBA" id="ARBA00023274"/>
    </source>
</evidence>
<dbReference type="Proteomes" id="UP000257017">
    <property type="component" value="Chromosome"/>
</dbReference>
<dbReference type="GO" id="GO:0006412">
    <property type="term" value="P:translation"/>
    <property type="evidence" value="ECO:0007669"/>
    <property type="project" value="InterPro"/>
</dbReference>
<dbReference type="GO" id="GO:0003735">
    <property type="term" value="F:structural constituent of ribosome"/>
    <property type="evidence" value="ECO:0007669"/>
    <property type="project" value="InterPro"/>
</dbReference>
<keyword evidence="3 8" id="KW-0689">Ribosomal protein</keyword>
<dbReference type="NCBIfam" id="TIGR00731">
    <property type="entry name" value="bL25_bact_ctc"/>
    <property type="match status" value="1"/>
</dbReference>
<dbReference type="Gene3D" id="2.170.120.20">
    <property type="entry name" value="Ribosomal protein L25, beta domain"/>
    <property type="match status" value="1"/>
</dbReference>
<dbReference type="PANTHER" id="PTHR33284">
    <property type="entry name" value="RIBOSOMAL PROTEIN L25/GLN-TRNA SYNTHETASE, ANTI-CODON-BINDING DOMAIN-CONTAINING PROTEIN"/>
    <property type="match status" value="1"/>
</dbReference>
<evidence type="ECO:0000313" key="8">
    <source>
        <dbReference type="EMBL" id="AXN02610.1"/>
    </source>
</evidence>
<dbReference type="RefSeq" id="WP_158380326.1">
    <property type="nucleotide sequence ID" value="NZ_CP028359.1"/>
</dbReference>
<dbReference type="InterPro" id="IPR020056">
    <property type="entry name" value="Rbsml_bL25/Gln-tRNA_synth_N"/>
</dbReference>
<keyword evidence="2" id="KW-0694">RNA-binding</keyword>
<dbReference type="GO" id="GO:0008097">
    <property type="term" value="F:5S rRNA binding"/>
    <property type="evidence" value="ECO:0007669"/>
    <property type="project" value="InterPro"/>
</dbReference>